<evidence type="ECO:0000313" key="2">
    <source>
        <dbReference type="Proteomes" id="UP000253606"/>
    </source>
</evidence>
<dbReference type="Proteomes" id="UP000253606">
    <property type="component" value="Chromosome"/>
</dbReference>
<gene>
    <name evidence="1" type="ORF">ACPOL_1469</name>
</gene>
<evidence type="ECO:0000313" key="1">
    <source>
        <dbReference type="EMBL" id="AXC10815.1"/>
    </source>
</evidence>
<reference evidence="1 2" key="1">
    <citation type="journal article" date="2018" name="Front. Microbiol.">
        <title>Hydrolytic Capabilities as a Key to Environmental Success: Chitinolytic and Cellulolytic Acidobacteria From Acidic Sub-arctic Soils and Boreal Peatlands.</title>
        <authorList>
            <person name="Belova S.E."/>
            <person name="Ravin N.V."/>
            <person name="Pankratov T.A."/>
            <person name="Rakitin A.L."/>
            <person name="Ivanova A.A."/>
            <person name="Beletsky A.V."/>
            <person name="Mardanov A.V."/>
            <person name="Sinninghe Damste J.S."/>
            <person name="Dedysh S.N."/>
        </authorList>
    </citation>
    <scope>NUCLEOTIDE SEQUENCE [LARGE SCALE GENOMIC DNA]</scope>
    <source>
        <strain evidence="1 2">SBC82</strain>
    </source>
</reference>
<keyword evidence="2" id="KW-1185">Reference proteome</keyword>
<name>A0A2Z5FWQ3_9BACT</name>
<proteinExistence type="predicted"/>
<dbReference type="EMBL" id="CP030840">
    <property type="protein sequence ID" value="AXC10815.1"/>
    <property type="molecule type" value="Genomic_DNA"/>
</dbReference>
<protein>
    <submittedName>
        <fullName evidence="1">Uncharacterized protein</fullName>
    </submittedName>
</protein>
<organism evidence="1 2">
    <name type="scientific">Acidisarcina polymorpha</name>
    <dbReference type="NCBI Taxonomy" id="2211140"/>
    <lineage>
        <taxon>Bacteria</taxon>
        <taxon>Pseudomonadati</taxon>
        <taxon>Acidobacteriota</taxon>
        <taxon>Terriglobia</taxon>
        <taxon>Terriglobales</taxon>
        <taxon>Acidobacteriaceae</taxon>
        <taxon>Acidisarcina</taxon>
    </lineage>
</organism>
<accession>A0A2Z5FWQ3</accession>
<dbReference type="AlphaFoldDB" id="A0A2Z5FWQ3"/>
<sequence>MKVTGGMLRKMGTFEQATLPVLDEKTFAAVHRSLEDAFSAQRVDDFLHRVKRSGLRARDFESVLNKGLLGKETGALYAAMGNSDQGQIRERYLWLVEQVAPELRAKYLKVYAYY</sequence>
<dbReference type="KEGG" id="abas:ACPOL_1469"/>